<dbReference type="Pfam" id="PF06952">
    <property type="entry name" value="PsiA"/>
    <property type="match status" value="1"/>
</dbReference>
<sequence length="63" mass="7164">MLPAVFPGLHRDPKDRLSSLKQVEEALDMLISSHGEYCPLPLTMDVQAELFFRKSFIPEQYAG</sequence>
<reference evidence="1" key="1">
    <citation type="submission" date="2020-01" db="EMBL/GenBank/DDBJ databases">
        <authorList>
            <person name="Qin S."/>
        </authorList>
    </citation>
    <scope>NUCLEOTIDE SEQUENCE</scope>
    <source>
        <strain evidence="1">CVir17-16-YZ6g</strain>
        <plasmid evidence="1">p17-15-vir-like</plasmid>
    </source>
</reference>
<dbReference type="InterPro" id="IPR009713">
    <property type="entry name" value="Uncharacterised_PsiA"/>
</dbReference>
<protein>
    <submittedName>
        <fullName evidence="1">PsiA protein</fullName>
    </submittedName>
</protein>
<dbReference type="EMBL" id="MN956836">
    <property type="protein sequence ID" value="QTX14428.1"/>
    <property type="molecule type" value="Genomic_DNA"/>
</dbReference>
<dbReference type="AlphaFoldDB" id="A0A8B0SWD2"/>
<keyword evidence="1" id="KW-0614">Plasmid</keyword>
<organism evidence="1">
    <name type="scientific">Klebsiella pneumoniae</name>
    <dbReference type="NCBI Taxonomy" id="573"/>
    <lineage>
        <taxon>Bacteria</taxon>
        <taxon>Pseudomonadati</taxon>
        <taxon>Pseudomonadota</taxon>
        <taxon>Gammaproteobacteria</taxon>
        <taxon>Enterobacterales</taxon>
        <taxon>Enterobacteriaceae</taxon>
        <taxon>Klebsiella/Raoultella group</taxon>
        <taxon>Klebsiella</taxon>
        <taxon>Klebsiella pneumoniae complex</taxon>
    </lineage>
</organism>
<name>A0A8B0SWD2_KLEPN</name>
<accession>A0A8B0SWD2</accession>
<proteinExistence type="predicted"/>
<geneLocation type="plasmid" evidence="1">
    <name>p17-15-vir-like</name>
</geneLocation>
<evidence type="ECO:0000313" key="1">
    <source>
        <dbReference type="EMBL" id="QTX14428.1"/>
    </source>
</evidence>